<evidence type="ECO:0000256" key="1">
    <source>
        <dbReference type="SAM" id="MobiDB-lite"/>
    </source>
</evidence>
<dbReference type="Pfam" id="PF13641">
    <property type="entry name" value="Glyco_tranf_2_3"/>
    <property type="match status" value="1"/>
</dbReference>
<accession>A0A6I4P275</accession>
<keyword evidence="4" id="KW-1185">Reference proteome</keyword>
<dbReference type="InterPro" id="IPR029044">
    <property type="entry name" value="Nucleotide-diphossugar_trans"/>
</dbReference>
<sequence>MRMPRGSLPAGHPRFAPRPGGSAAVVRSARRLTPMFPGISAVLVVRHGGDRLQRTLEAIAAQRGTPSSLVVVLLEPDDAIREQVGGSGASHVVELPNAVPFGEAVEAGLRMLPPSGDERAALWLLAEDTAPEPGVLAALAAALETSPSVGIAGPKVVEWDRADRLVSIGRTMTRLGRTVELVEPGLDQGQEDGRSDVLAVAPAGLLVRRAVWDLLGGFDPGLPQVDAGLDLGVRARLAGHRVVVVPEARVAFAGDGIAESSASKRGRTRRRTDRRVRRAALHRRLAYAPAWAVPLHWLAILPLAIARSIGMLVAKRPAAIGGELAAAGQALVGVGAAVRARARIRRTRTERWSRLAPLRLPPAEETRRRQAARELRRDRARGRRHELHFLAAGGGWVLLVALLVSLVLNWRLLGFTGVAGEALEPLSGSVAELWSNAAYGWRELSVGFLAPADPFAGLLAIIGTLAFWFPPAGVTLVWLLAIPAAAMGAWMLGARLSDRASVRTVAATVWALAPMFLTALSDGRPAAVLVHVLLPWLAFAALGAAGSWASAGAAALLFAAVIACAPSLAPLLVVAWLVALVLAGRGAARVLWMPVPALALALPVILASFDAGVPLGAFADPGLPAPGVEASVWQLAAGFPGGGWGGWAEVFAASPFDAVDPRVLAVALLAPLALLAVGSLAAPAALDGLAALAFAGGGFATAVAASRISVETIGSDSVGVWTGAGLSAGLLGLLVAAVCALRALRRYLRSPLAVVLAATGVVVSLPLTVVLATGGAGVHSADARTLPAVVTAEAEHDPNVTTLLLVPEEAGGLRATLEHGAGTTLDEQSTLWYTGARAEQTAERSALLAEAAGNLASRSGFDVEAAVEEFGVRYVLLAASDGEAGDEADAVRDRATLALDSNPDVVVVADTAFGRLWRVVGAEPGEPGAAPLAGPGTTGLLVTIVQLAVLLVTLLLSIPVGAAMEPARERRRRPRPPRRSRRAIAVPPEVEPDGDADDATADSNAEDAAADVLPEAEAEPDSESEPEPQSESESEPDTAPEADPRPAPAESESEPQPRFGTAPAETEAPRA</sequence>
<dbReference type="PANTHER" id="PTHR43685">
    <property type="entry name" value="GLYCOSYLTRANSFERASE"/>
    <property type="match status" value="1"/>
</dbReference>
<keyword evidence="2" id="KW-0472">Membrane</keyword>
<feature type="transmembrane region" description="Helical" evidence="2">
    <location>
        <begin position="387"/>
        <end position="408"/>
    </location>
</feature>
<evidence type="ECO:0000313" key="4">
    <source>
        <dbReference type="Proteomes" id="UP000438182"/>
    </source>
</evidence>
<feature type="transmembrane region" description="Helical" evidence="2">
    <location>
        <begin position="500"/>
        <end position="520"/>
    </location>
</feature>
<dbReference type="GO" id="GO:0016740">
    <property type="term" value="F:transferase activity"/>
    <property type="evidence" value="ECO:0007669"/>
    <property type="project" value="UniProtKB-KW"/>
</dbReference>
<feature type="transmembrane region" description="Helical" evidence="2">
    <location>
        <begin position="448"/>
        <end position="469"/>
    </location>
</feature>
<feature type="transmembrane region" description="Helical" evidence="2">
    <location>
        <begin position="720"/>
        <end position="741"/>
    </location>
</feature>
<feature type="transmembrane region" description="Helical" evidence="2">
    <location>
        <begin position="527"/>
        <end position="549"/>
    </location>
</feature>
<dbReference type="SUPFAM" id="SSF53448">
    <property type="entry name" value="Nucleotide-diphospho-sugar transferases"/>
    <property type="match status" value="1"/>
</dbReference>
<evidence type="ECO:0000313" key="3">
    <source>
        <dbReference type="EMBL" id="MWB98855.1"/>
    </source>
</evidence>
<feature type="compositionally biased region" description="Basic residues" evidence="1">
    <location>
        <begin position="969"/>
        <end position="982"/>
    </location>
</feature>
<keyword evidence="3" id="KW-0808">Transferase</keyword>
<feature type="transmembrane region" description="Helical" evidence="2">
    <location>
        <begin position="476"/>
        <end position="494"/>
    </location>
</feature>
<dbReference type="EMBL" id="WSTA01000039">
    <property type="protein sequence ID" value="MWB98855.1"/>
    <property type="molecule type" value="Genomic_DNA"/>
</dbReference>
<gene>
    <name evidence="3" type="ORF">GB864_09885</name>
</gene>
<dbReference type="AlphaFoldDB" id="A0A6I4P275"/>
<feature type="compositionally biased region" description="Acidic residues" evidence="1">
    <location>
        <begin position="990"/>
        <end position="1040"/>
    </location>
</feature>
<organism evidence="3 4">
    <name type="scientific">Agromyces seonyuensis</name>
    <dbReference type="NCBI Taxonomy" id="2662446"/>
    <lineage>
        <taxon>Bacteria</taxon>
        <taxon>Bacillati</taxon>
        <taxon>Actinomycetota</taxon>
        <taxon>Actinomycetes</taxon>
        <taxon>Micrococcales</taxon>
        <taxon>Microbacteriaceae</taxon>
        <taxon>Agromyces</taxon>
    </lineage>
</organism>
<dbReference type="InterPro" id="IPR050834">
    <property type="entry name" value="Glycosyltransf_2"/>
</dbReference>
<keyword evidence="2" id="KW-0812">Transmembrane</keyword>
<feature type="transmembrane region" description="Helical" evidence="2">
    <location>
        <begin position="555"/>
        <end position="583"/>
    </location>
</feature>
<feature type="transmembrane region" description="Helical" evidence="2">
    <location>
        <begin position="689"/>
        <end position="708"/>
    </location>
</feature>
<proteinExistence type="predicted"/>
<comment type="caution">
    <text evidence="3">The sequence shown here is derived from an EMBL/GenBank/DDBJ whole genome shotgun (WGS) entry which is preliminary data.</text>
</comment>
<protein>
    <submittedName>
        <fullName evidence="3">Glycosyltransferase</fullName>
    </submittedName>
</protein>
<feature type="transmembrane region" description="Helical" evidence="2">
    <location>
        <begin position="753"/>
        <end position="776"/>
    </location>
</feature>
<feature type="transmembrane region" description="Helical" evidence="2">
    <location>
        <begin position="285"/>
        <end position="306"/>
    </location>
</feature>
<dbReference type="Proteomes" id="UP000438182">
    <property type="component" value="Unassembled WGS sequence"/>
</dbReference>
<evidence type="ECO:0000256" key="2">
    <source>
        <dbReference type="SAM" id="Phobius"/>
    </source>
</evidence>
<name>A0A6I4P275_9MICO</name>
<feature type="region of interest" description="Disordered" evidence="1">
    <location>
        <begin position="1"/>
        <end position="22"/>
    </location>
</feature>
<feature type="transmembrane region" description="Helical" evidence="2">
    <location>
        <begin position="590"/>
        <end position="609"/>
    </location>
</feature>
<feature type="compositionally biased region" description="Low complexity" evidence="1">
    <location>
        <begin position="1048"/>
        <end position="1058"/>
    </location>
</feature>
<reference evidence="3 4" key="1">
    <citation type="submission" date="2019-12" db="EMBL/GenBank/DDBJ databases">
        <authorList>
            <person name="Kim Y.S."/>
        </authorList>
    </citation>
    <scope>NUCLEOTIDE SEQUENCE [LARGE SCALE GENOMIC DNA]</scope>
    <source>
        <strain evidence="3 4">MMS17-SY077</strain>
    </source>
</reference>
<feature type="transmembrane region" description="Helical" evidence="2">
    <location>
        <begin position="940"/>
        <end position="963"/>
    </location>
</feature>
<feature type="transmembrane region" description="Helical" evidence="2">
    <location>
        <begin position="318"/>
        <end position="338"/>
    </location>
</feature>
<dbReference type="Gene3D" id="3.90.550.10">
    <property type="entry name" value="Spore Coat Polysaccharide Biosynthesis Protein SpsA, Chain A"/>
    <property type="match status" value="1"/>
</dbReference>
<dbReference type="PANTHER" id="PTHR43685:SF3">
    <property type="entry name" value="SLR2126 PROTEIN"/>
    <property type="match status" value="1"/>
</dbReference>
<feature type="transmembrane region" description="Helical" evidence="2">
    <location>
        <begin position="663"/>
        <end position="682"/>
    </location>
</feature>
<feature type="region of interest" description="Disordered" evidence="1">
    <location>
        <begin position="965"/>
        <end position="1071"/>
    </location>
</feature>
<keyword evidence="2" id="KW-1133">Transmembrane helix</keyword>